<dbReference type="Proteomes" id="UP000015442">
    <property type="component" value="Unassembled WGS sequence"/>
</dbReference>
<sequence>MASVRCETAQMDAKIQPTSEAIMQKEIIERIRFPVMKK</sequence>
<protein>
    <submittedName>
        <fullName evidence="1">Uncharacterized protein</fullName>
    </submittedName>
</protein>
<evidence type="ECO:0000313" key="2">
    <source>
        <dbReference type="Proteomes" id="UP000015442"/>
    </source>
</evidence>
<dbReference type="AlphaFoldDB" id="T0GVA0"/>
<gene>
    <name evidence="1" type="ORF">LEP1GSC059_3371</name>
</gene>
<name>T0GVA0_9LEPT</name>
<organism evidence="1 2">
    <name type="scientific">Leptospira noguchii serovar Panama str. CZ214</name>
    <dbReference type="NCBI Taxonomy" id="1001595"/>
    <lineage>
        <taxon>Bacteria</taxon>
        <taxon>Pseudomonadati</taxon>
        <taxon>Spirochaetota</taxon>
        <taxon>Spirochaetia</taxon>
        <taxon>Leptospirales</taxon>
        <taxon>Leptospiraceae</taxon>
        <taxon>Leptospira</taxon>
    </lineage>
</organism>
<comment type="caution">
    <text evidence="1">The sequence shown here is derived from an EMBL/GenBank/DDBJ whole genome shotgun (WGS) entry which is preliminary data.</text>
</comment>
<accession>T0GVA0</accession>
<proteinExistence type="predicted"/>
<dbReference type="EMBL" id="AKWY02000013">
    <property type="protein sequence ID" value="EQA72857.1"/>
    <property type="molecule type" value="Genomic_DNA"/>
</dbReference>
<reference evidence="1 2" key="1">
    <citation type="submission" date="2013-05" db="EMBL/GenBank/DDBJ databases">
        <authorList>
            <person name="Harkins D.M."/>
            <person name="Durkin A.S."/>
            <person name="Brinkac L.M."/>
            <person name="Haft D.H."/>
            <person name="Selengut J.D."/>
            <person name="Sanka R."/>
            <person name="DePew J."/>
            <person name="Purushe J."/>
            <person name="Hartskeerl R.A."/>
            <person name="Ahmed A."/>
            <person name="van der Linden H."/>
            <person name="Goris M.G.A."/>
            <person name="Vinetz J.M."/>
            <person name="Sutton G.G."/>
            <person name="Nierman W.C."/>
            <person name="Fouts D.E."/>
        </authorList>
    </citation>
    <scope>NUCLEOTIDE SEQUENCE [LARGE SCALE GENOMIC DNA]</scope>
    <source>
        <strain evidence="1 2">CZ214</strain>
    </source>
</reference>
<evidence type="ECO:0000313" key="1">
    <source>
        <dbReference type="EMBL" id="EQA72857.1"/>
    </source>
</evidence>